<keyword evidence="10" id="KW-0406">Ion transport</keyword>
<feature type="binding site" evidence="10">
    <location>
        <position position="80"/>
    </location>
    <ligand>
        <name>Na(+)</name>
        <dbReference type="ChEBI" id="CHEBI:29101"/>
        <note>structural</note>
    </ligand>
</feature>
<evidence type="ECO:0000256" key="4">
    <source>
        <dbReference type="ARBA" id="ARBA00022989"/>
    </source>
</evidence>
<accession>A0ABP7Y2N5</accession>
<feature type="transmembrane region" description="Helical" evidence="10">
    <location>
        <begin position="98"/>
        <end position="118"/>
    </location>
</feature>
<dbReference type="EMBL" id="BAAAZH010000036">
    <property type="protein sequence ID" value="GAA4129781.1"/>
    <property type="molecule type" value="Genomic_DNA"/>
</dbReference>
<evidence type="ECO:0000256" key="3">
    <source>
        <dbReference type="ARBA" id="ARBA00022692"/>
    </source>
</evidence>
<evidence type="ECO:0000256" key="6">
    <source>
        <dbReference type="ARBA" id="ARBA00023303"/>
    </source>
</evidence>
<evidence type="ECO:0000313" key="12">
    <source>
        <dbReference type="Proteomes" id="UP001501495"/>
    </source>
</evidence>
<feature type="binding site" evidence="10">
    <location>
        <position position="77"/>
    </location>
    <ligand>
        <name>Na(+)</name>
        <dbReference type="ChEBI" id="CHEBI:29101"/>
        <note>structural</note>
    </ligand>
</feature>
<keyword evidence="3 10" id="KW-0812">Transmembrane</keyword>
<comment type="catalytic activity">
    <reaction evidence="8">
        <text>fluoride(in) = fluoride(out)</text>
        <dbReference type="Rhea" id="RHEA:76159"/>
        <dbReference type="ChEBI" id="CHEBI:17051"/>
    </reaction>
    <physiologicalReaction direction="left-to-right" evidence="8">
        <dbReference type="Rhea" id="RHEA:76160"/>
    </physiologicalReaction>
</comment>
<name>A0ABP7Y2N5_9ACTN</name>
<evidence type="ECO:0000256" key="2">
    <source>
        <dbReference type="ARBA" id="ARBA00022475"/>
    </source>
</evidence>
<feature type="transmembrane region" description="Helical" evidence="10">
    <location>
        <begin position="67"/>
        <end position="86"/>
    </location>
</feature>
<evidence type="ECO:0000313" key="11">
    <source>
        <dbReference type="EMBL" id="GAA4129781.1"/>
    </source>
</evidence>
<dbReference type="InterPro" id="IPR003691">
    <property type="entry name" value="FluC"/>
</dbReference>
<protein>
    <recommendedName>
        <fullName evidence="10">Fluoride-specific ion channel FluC</fullName>
    </recommendedName>
</protein>
<dbReference type="PANTHER" id="PTHR28259:SF1">
    <property type="entry name" value="FLUORIDE EXPORT PROTEIN 1-RELATED"/>
    <property type="match status" value="1"/>
</dbReference>
<reference evidence="12" key="1">
    <citation type="journal article" date="2019" name="Int. J. Syst. Evol. Microbiol.">
        <title>The Global Catalogue of Microorganisms (GCM) 10K type strain sequencing project: providing services to taxonomists for standard genome sequencing and annotation.</title>
        <authorList>
            <consortium name="The Broad Institute Genomics Platform"/>
            <consortium name="The Broad Institute Genome Sequencing Center for Infectious Disease"/>
            <person name="Wu L."/>
            <person name="Ma J."/>
        </authorList>
    </citation>
    <scope>NUCLEOTIDE SEQUENCE [LARGE SCALE GENOMIC DNA]</scope>
    <source>
        <strain evidence="12">JCM 16703</strain>
    </source>
</reference>
<comment type="subcellular location">
    <subcellularLocation>
        <location evidence="1 10">Cell membrane</location>
        <topology evidence="1 10">Multi-pass membrane protein</topology>
    </subcellularLocation>
</comment>
<proteinExistence type="inferred from homology"/>
<feature type="transmembrane region" description="Helical" evidence="10">
    <location>
        <begin position="7"/>
        <end position="26"/>
    </location>
</feature>
<keyword evidence="10" id="KW-0915">Sodium</keyword>
<dbReference type="Pfam" id="PF02537">
    <property type="entry name" value="CRCB"/>
    <property type="match status" value="1"/>
</dbReference>
<keyword evidence="2 10" id="KW-1003">Cell membrane</keyword>
<keyword evidence="10" id="KW-0479">Metal-binding</keyword>
<evidence type="ECO:0000256" key="7">
    <source>
        <dbReference type="ARBA" id="ARBA00035120"/>
    </source>
</evidence>
<comment type="similarity">
    <text evidence="7 10">Belongs to the fluoride channel Fluc/FEX (TC 1.A.43) family.</text>
</comment>
<evidence type="ECO:0000256" key="8">
    <source>
        <dbReference type="ARBA" id="ARBA00035585"/>
    </source>
</evidence>
<keyword evidence="10" id="KW-0813">Transport</keyword>
<comment type="function">
    <text evidence="9 10">Fluoride-specific ion channel. Important for reducing fluoride concentration in the cell, thus reducing its toxicity.</text>
</comment>
<comment type="activity regulation">
    <text evidence="10">Na(+) is not transported, but it plays an essential structural role and its presence is essential for fluoride channel function.</text>
</comment>
<evidence type="ECO:0000256" key="1">
    <source>
        <dbReference type="ARBA" id="ARBA00004651"/>
    </source>
</evidence>
<keyword evidence="4 10" id="KW-1133">Transmembrane helix</keyword>
<keyword evidence="12" id="KW-1185">Reference proteome</keyword>
<dbReference type="RefSeq" id="WP_344735568.1">
    <property type="nucleotide sequence ID" value="NZ_BAAAZH010000036.1"/>
</dbReference>
<evidence type="ECO:0000256" key="5">
    <source>
        <dbReference type="ARBA" id="ARBA00023136"/>
    </source>
</evidence>
<sequence>MTAGLPGRLALVALGGAVGAVLRWWLTSTWDDAAGTFPWTTFAINVSGSLLLALLPAWAAARRHERLTLLLGPGVLGGYTTFSAASEQTRALLDGGHVALGGLYLVGTLAACLAAVALGRRAVAVLAATAASREAS</sequence>
<dbReference type="PANTHER" id="PTHR28259">
    <property type="entry name" value="FLUORIDE EXPORT PROTEIN 1-RELATED"/>
    <property type="match status" value="1"/>
</dbReference>
<feature type="transmembrane region" description="Helical" evidence="10">
    <location>
        <begin position="38"/>
        <end position="60"/>
    </location>
</feature>
<evidence type="ECO:0000256" key="9">
    <source>
        <dbReference type="ARBA" id="ARBA00049940"/>
    </source>
</evidence>
<keyword evidence="6 10" id="KW-0407">Ion channel</keyword>
<gene>
    <name evidence="10" type="primary">fluC</name>
    <name evidence="10" type="synonym">crcB</name>
    <name evidence="11" type="ORF">GCM10022215_42710</name>
</gene>
<organism evidence="11 12">
    <name type="scientific">Nocardioides fonticola</name>
    <dbReference type="NCBI Taxonomy" id="450363"/>
    <lineage>
        <taxon>Bacteria</taxon>
        <taxon>Bacillati</taxon>
        <taxon>Actinomycetota</taxon>
        <taxon>Actinomycetes</taxon>
        <taxon>Propionibacteriales</taxon>
        <taxon>Nocardioidaceae</taxon>
        <taxon>Nocardioides</taxon>
    </lineage>
</organism>
<dbReference type="Proteomes" id="UP001501495">
    <property type="component" value="Unassembled WGS sequence"/>
</dbReference>
<dbReference type="HAMAP" id="MF_00454">
    <property type="entry name" value="FluC"/>
    <property type="match status" value="1"/>
</dbReference>
<evidence type="ECO:0000256" key="10">
    <source>
        <dbReference type="HAMAP-Rule" id="MF_00454"/>
    </source>
</evidence>
<keyword evidence="5 10" id="KW-0472">Membrane</keyword>
<comment type="caution">
    <text evidence="11">The sequence shown here is derived from an EMBL/GenBank/DDBJ whole genome shotgun (WGS) entry which is preliminary data.</text>
</comment>